<dbReference type="Gene3D" id="3.40.190.10">
    <property type="entry name" value="Periplasmic binding protein-like II"/>
    <property type="match status" value="2"/>
</dbReference>
<keyword evidence="3" id="KW-0812">Transmembrane</keyword>
<feature type="domain" description="GGDEF" evidence="4">
    <location>
        <begin position="322"/>
        <end position="451"/>
    </location>
</feature>
<dbReference type="Gene3D" id="3.30.70.270">
    <property type="match status" value="1"/>
</dbReference>
<dbReference type="InterPro" id="IPR050469">
    <property type="entry name" value="Diguanylate_Cyclase"/>
</dbReference>
<dbReference type="PANTHER" id="PTHR45138:SF9">
    <property type="entry name" value="DIGUANYLATE CYCLASE DGCM-RELATED"/>
    <property type="match status" value="1"/>
</dbReference>
<proteinExistence type="predicted"/>
<evidence type="ECO:0000313" key="6">
    <source>
        <dbReference type="Proteomes" id="UP000262073"/>
    </source>
</evidence>
<organism evidence="5 6">
    <name type="scientific">Salinimonas sediminis</name>
    <dbReference type="NCBI Taxonomy" id="2303538"/>
    <lineage>
        <taxon>Bacteria</taxon>
        <taxon>Pseudomonadati</taxon>
        <taxon>Pseudomonadota</taxon>
        <taxon>Gammaproteobacteria</taxon>
        <taxon>Alteromonadales</taxon>
        <taxon>Alteromonadaceae</taxon>
        <taxon>Alteromonas/Salinimonas group</taxon>
        <taxon>Salinimonas</taxon>
    </lineage>
</organism>
<dbReference type="GO" id="GO:0052621">
    <property type="term" value="F:diguanylate cyclase activity"/>
    <property type="evidence" value="ECO:0007669"/>
    <property type="project" value="UniProtKB-EC"/>
</dbReference>
<evidence type="ECO:0000256" key="2">
    <source>
        <dbReference type="ARBA" id="ARBA00034247"/>
    </source>
</evidence>
<evidence type="ECO:0000256" key="1">
    <source>
        <dbReference type="ARBA" id="ARBA00012528"/>
    </source>
</evidence>
<dbReference type="OrthoDB" id="9180959at2"/>
<dbReference type="GO" id="GO:1902201">
    <property type="term" value="P:negative regulation of bacterial-type flagellum-dependent cell motility"/>
    <property type="evidence" value="ECO:0007669"/>
    <property type="project" value="TreeGrafter"/>
</dbReference>
<dbReference type="GO" id="GO:0005886">
    <property type="term" value="C:plasma membrane"/>
    <property type="evidence" value="ECO:0007669"/>
    <property type="project" value="TreeGrafter"/>
</dbReference>
<dbReference type="SMART" id="SM00062">
    <property type="entry name" value="PBPb"/>
    <property type="match status" value="1"/>
</dbReference>
<dbReference type="SUPFAM" id="SSF53850">
    <property type="entry name" value="Periplasmic binding protein-like II"/>
    <property type="match status" value="1"/>
</dbReference>
<dbReference type="SUPFAM" id="SSF55073">
    <property type="entry name" value="Nucleotide cyclase"/>
    <property type="match status" value="1"/>
</dbReference>
<evidence type="ECO:0000256" key="3">
    <source>
        <dbReference type="SAM" id="Phobius"/>
    </source>
</evidence>
<dbReference type="Proteomes" id="UP000262073">
    <property type="component" value="Chromosome"/>
</dbReference>
<comment type="catalytic activity">
    <reaction evidence="2">
        <text>2 GTP = 3',3'-c-di-GMP + 2 diphosphate</text>
        <dbReference type="Rhea" id="RHEA:24898"/>
        <dbReference type="ChEBI" id="CHEBI:33019"/>
        <dbReference type="ChEBI" id="CHEBI:37565"/>
        <dbReference type="ChEBI" id="CHEBI:58805"/>
        <dbReference type="EC" id="2.7.7.65"/>
    </reaction>
</comment>
<gene>
    <name evidence="5" type="ORF">D0Y50_07670</name>
</gene>
<keyword evidence="3" id="KW-0472">Membrane</keyword>
<dbReference type="KEGG" id="salm:D0Y50_07670"/>
<dbReference type="RefSeq" id="WP_108566195.1">
    <property type="nucleotide sequence ID" value="NZ_CP031769.1"/>
</dbReference>
<name>A0A346NL46_9ALTE</name>
<dbReference type="GO" id="GO:0043709">
    <property type="term" value="P:cell adhesion involved in single-species biofilm formation"/>
    <property type="evidence" value="ECO:0007669"/>
    <property type="project" value="TreeGrafter"/>
</dbReference>
<dbReference type="InterPro" id="IPR000160">
    <property type="entry name" value="GGDEF_dom"/>
</dbReference>
<keyword evidence="6" id="KW-1185">Reference proteome</keyword>
<dbReference type="InterPro" id="IPR001638">
    <property type="entry name" value="Solute-binding_3/MltF_N"/>
</dbReference>
<dbReference type="InterPro" id="IPR029787">
    <property type="entry name" value="Nucleotide_cyclase"/>
</dbReference>
<dbReference type="Pfam" id="PF00990">
    <property type="entry name" value="GGDEF"/>
    <property type="match status" value="1"/>
</dbReference>
<evidence type="ECO:0000259" key="4">
    <source>
        <dbReference type="PROSITE" id="PS50887"/>
    </source>
</evidence>
<dbReference type="Pfam" id="PF00497">
    <property type="entry name" value="SBP_bac_3"/>
    <property type="match status" value="1"/>
</dbReference>
<dbReference type="InterPro" id="IPR043128">
    <property type="entry name" value="Rev_trsase/Diguanyl_cyclase"/>
</dbReference>
<evidence type="ECO:0000313" key="5">
    <source>
        <dbReference type="EMBL" id="AXR06253.1"/>
    </source>
</evidence>
<dbReference type="CDD" id="cd01007">
    <property type="entry name" value="PBP2_BvgS_HisK_like"/>
    <property type="match status" value="1"/>
</dbReference>
<dbReference type="SMART" id="SM00267">
    <property type="entry name" value="GGDEF"/>
    <property type="match status" value="1"/>
</dbReference>
<dbReference type="AlphaFoldDB" id="A0A346NL46"/>
<protein>
    <recommendedName>
        <fullName evidence="1">diguanylate cyclase</fullName>
        <ecNumber evidence="1">2.7.7.65</ecNumber>
    </recommendedName>
</protein>
<sequence>MPAHAQQPQVPYCAETNWMPYEGVRNGKHIGLVADYLRLVSELTGIQFSVVKTEDWKQSLTYLAAGKCHVAVMSKSAQARSRSIRFSHVFMDMPDVLITRANMPMLQGYAGIGDRRLAVVRDYRHADYLARYYPAVTVVPVASEYEGFRALREHEVDVMVGSLLSVNAYLNKHGDDDFVLSGIAEPYDGLRFALGSTADPAMVGLLNRGISAIPQSRTVDIYKRWNQVSVRQGQTWWPILGGLIAVMLVAGLIAWRQRTLRQFKQLLHSRNADLEALQAVVLEKNRTIEFLSNHDAVTGLFNRNHFILKGEEEISRYTRFQSPASLVVMDLLAITAQSPEAKNRTQEYFLRCIGKACLSSVREVDVIARWSNDQLVFLCPQTSQSDATTLANRLLQCIELAARNQGFTVTIAAGVAALNDNWSFNDWYEQACSVLYQARRQGGGVVTLTSY</sequence>
<accession>A0A346NL46</accession>
<reference evidence="5 6" key="1">
    <citation type="submission" date="2018-08" db="EMBL/GenBank/DDBJ databases">
        <title>Salinimonas sediminis sp. nov., a piezophilic bacterium isolated from a deep-sea sediment sample from the New Britain Trench.</title>
        <authorList>
            <person name="Cao J."/>
        </authorList>
    </citation>
    <scope>NUCLEOTIDE SEQUENCE [LARGE SCALE GENOMIC DNA]</scope>
    <source>
        <strain evidence="5 6">N102</strain>
    </source>
</reference>
<feature type="transmembrane region" description="Helical" evidence="3">
    <location>
        <begin position="236"/>
        <end position="255"/>
    </location>
</feature>
<dbReference type="PANTHER" id="PTHR45138">
    <property type="entry name" value="REGULATORY COMPONENTS OF SENSORY TRANSDUCTION SYSTEM"/>
    <property type="match status" value="1"/>
</dbReference>
<dbReference type="NCBIfam" id="TIGR00254">
    <property type="entry name" value="GGDEF"/>
    <property type="match status" value="1"/>
</dbReference>
<dbReference type="PROSITE" id="PS50887">
    <property type="entry name" value="GGDEF"/>
    <property type="match status" value="1"/>
</dbReference>
<keyword evidence="3" id="KW-1133">Transmembrane helix</keyword>
<dbReference type="EC" id="2.7.7.65" evidence="1"/>
<dbReference type="EMBL" id="CP031769">
    <property type="protein sequence ID" value="AXR06253.1"/>
    <property type="molecule type" value="Genomic_DNA"/>
</dbReference>
<dbReference type="CDD" id="cd01949">
    <property type="entry name" value="GGDEF"/>
    <property type="match status" value="1"/>
</dbReference>